<dbReference type="InterPro" id="IPR006143">
    <property type="entry name" value="RND_pump_MFP"/>
</dbReference>
<dbReference type="GO" id="GO:0015562">
    <property type="term" value="F:efflux transmembrane transporter activity"/>
    <property type="evidence" value="ECO:0007669"/>
    <property type="project" value="TreeGrafter"/>
</dbReference>
<gene>
    <name evidence="7" type="ORF">FE263_00035</name>
</gene>
<proteinExistence type="inferred from homology"/>
<evidence type="ECO:0000256" key="3">
    <source>
        <dbReference type="ARBA" id="ARBA00022448"/>
    </source>
</evidence>
<evidence type="ECO:0000313" key="7">
    <source>
        <dbReference type="EMBL" id="TLU73670.1"/>
    </source>
</evidence>
<dbReference type="InterPro" id="IPR058792">
    <property type="entry name" value="Beta-barrel_RND_2"/>
</dbReference>
<dbReference type="Pfam" id="PF25967">
    <property type="entry name" value="RND-MFP_C"/>
    <property type="match status" value="1"/>
</dbReference>
<protein>
    <submittedName>
        <fullName evidence="7">Efflux RND transporter periplasmic adaptor subunit</fullName>
    </submittedName>
</protein>
<feature type="domain" description="CusB-like beta-barrel" evidence="5">
    <location>
        <begin position="202"/>
        <end position="277"/>
    </location>
</feature>
<dbReference type="EMBL" id="VCDI01000001">
    <property type="protein sequence ID" value="TLU73670.1"/>
    <property type="molecule type" value="Genomic_DNA"/>
</dbReference>
<keyword evidence="8" id="KW-1185">Reference proteome</keyword>
<evidence type="ECO:0000256" key="2">
    <source>
        <dbReference type="ARBA" id="ARBA00009477"/>
    </source>
</evidence>
<evidence type="ECO:0000259" key="6">
    <source>
        <dbReference type="Pfam" id="PF25967"/>
    </source>
</evidence>
<dbReference type="RefSeq" id="WP_138323923.1">
    <property type="nucleotide sequence ID" value="NZ_VCDI01000001.1"/>
</dbReference>
<dbReference type="PANTHER" id="PTHR30469">
    <property type="entry name" value="MULTIDRUG RESISTANCE PROTEIN MDTA"/>
    <property type="match status" value="1"/>
</dbReference>
<accession>A0A5R9J7S5</accession>
<dbReference type="Pfam" id="PF25917">
    <property type="entry name" value="BSH_RND"/>
    <property type="match status" value="1"/>
</dbReference>
<sequence>MLRKLLYTLPLVLLLAGGGLYWQRHGLASGRPEAGAGAGAAAPETVAATVAQTQPWQTTLRATGEVRAVQGADMSAEVSGIVDSISFTSGQDVGAGTVLLRLRANDDEAHLAQLQAAADLANANLARDRRQFDAQAISRATLDADESTLRSDQAQVAAFKAVTVEKIVRAPFAGRIGVRLVDVGQYLTAGTPIVTLQALDPIYVDFNIQQQALSQLQPGLLADVHVDAWPGRVFQAHINSINSRVDSASRMVMVRAQLDNHDHALLPGMFAVVEIRTGTPRPLLTLPQAAISYNPYGDFVYVLQPDPHATVAAGSDRFAGRFTVRTRVVQAGATRGDQVAILRGLQAGEIVVTAGQVKLRDGIQAVVNNVVQPGSEPAPQPVDE</sequence>
<keyword evidence="3" id="KW-0813">Transport</keyword>
<dbReference type="SUPFAM" id="SSF111369">
    <property type="entry name" value="HlyD-like secretion proteins"/>
    <property type="match status" value="1"/>
</dbReference>
<comment type="caution">
    <text evidence="7">The sequence shown here is derived from an EMBL/GenBank/DDBJ whole genome shotgun (WGS) entry which is preliminary data.</text>
</comment>
<dbReference type="AlphaFoldDB" id="A0A5R9J7S5"/>
<organism evidence="7 8">
    <name type="scientific">Lichenicoccus roseus</name>
    <dbReference type="NCBI Taxonomy" id="2683649"/>
    <lineage>
        <taxon>Bacteria</taxon>
        <taxon>Pseudomonadati</taxon>
        <taxon>Pseudomonadota</taxon>
        <taxon>Alphaproteobacteria</taxon>
        <taxon>Acetobacterales</taxon>
        <taxon>Acetobacteraceae</taxon>
        <taxon>Lichenicoccus</taxon>
    </lineage>
</organism>
<dbReference type="Gene3D" id="1.10.287.470">
    <property type="entry name" value="Helix hairpin bin"/>
    <property type="match status" value="1"/>
</dbReference>
<evidence type="ECO:0000256" key="1">
    <source>
        <dbReference type="ARBA" id="ARBA00004196"/>
    </source>
</evidence>
<dbReference type="Proteomes" id="UP000305654">
    <property type="component" value="Unassembled WGS sequence"/>
</dbReference>
<dbReference type="Pfam" id="PF25954">
    <property type="entry name" value="Beta-barrel_RND_2"/>
    <property type="match status" value="1"/>
</dbReference>
<feature type="domain" description="Multidrug resistance protein MdtA-like C-terminal permuted SH3" evidence="6">
    <location>
        <begin position="324"/>
        <end position="355"/>
    </location>
</feature>
<dbReference type="Gene3D" id="2.40.30.170">
    <property type="match status" value="1"/>
</dbReference>
<comment type="subcellular location">
    <subcellularLocation>
        <location evidence="1">Cell envelope</location>
    </subcellularLocation>
</comment>
<evidence type="ECO:0000259" key="4">
    <source>
        <dbReference type="Pfam" id="PF25917"/>
    </source>
</evidence>
<comment type="similarity">
    <text evidence="2">Belongs to the membrane fusion protein (MFP) (TC 8.A.1) family.</text>
</comment>
<reference evidence="7 8" key="1">
    <citation type="submission" date="2019-05" db="EMBL/GenBank/DDBJ databases">
        <authorList>
            <person name="Pankratov T."/>
            <person name="Grouzdev D."/>
        </authorList>
    </citation>
    <scope>NUCLEOTIDE SEQUENCE [LARGE SCALE GENOMIC DNA]</scope>
    <source>
        <strain evidence="7 8">KEBCLARHB70R</strain>
    </source>
</reference>
<feature type="domain" description="Multidrug resistance protein MdtA-like barrel-sandwich hybrid" evidence="4">
    <location>
        <begin position="72"/>
        <end position="192"/>
    </location>
</feature>
<dbReference type="FunFam" id="2.40.30.170:FF:000010">
    <property type="entry name" value="Efflux RND transporter periplasmic adaptor subunit"/>
    <property type="match status" value="1"/>
</dbReference>
<dbReference type="InterPro" id="IPR058627">
    <property type="entry name" value="MdtA-like_C"/>
</dbReference>
<dbReference type="Gene3D" id="2.40.50.100">
    <property type="match status" value="1"/>
</dbReference>
<dbReference type="Gene3D" id="2.40.420.20">
    <property type="match status" value="1"/>
</dbReference>
<dbReference type="OrthoDB" id="9806939at2"/>
<dbReference type="PANTHER" id="PTHR30469:SF11">
    <property type="entry name" value="BLL4320 PROTEIN"/>
    <property type="match status" value="1"/>
</dbReference>
<dbReference type="InterPro" id="IPR058625">
    <property type="entry name" value="MdtA-like_BSH"/>
</dbReference>
<evidence type="ECO:0000259" key="5">
    <source>
        <dbReference type="Pfam" id="PF25954"/>
    </source>
</evidence>
<evidence type="ECO:0000313" key="8">
    <source>
        <dbReference type="Proteomes" id="UP000305654"/>
    </source>
</evidence>
<name>A0A5R9J7S5_9PROT</name>
<dbReference type="NCBIfam" id="TIGR01730">
    <property type="entry name" value="RND_mfp"/>
    <property type="match status" value="1"/>
</dbReference>
<dbReference type="GO" id="GO:1990281">
    <property type="term" value="C:efflux pump complex"/>
    <property type="evidence" value="ECO:0007669"/>
    <property type="project" value="TreeGrafter"/>
</dbReference>